<keyword evidence="4" id="KW-1185">Reference proteome</keyword>
<name>A0A6M2BR07_9GAMM</name>
<accession>A0A6M2BR07</accession>
<organism evidence="3 4">
    <name type="scientific">Solimonas terrae</name>
    <dbReference type="NCBI Taxonomy" id="1396819"/>
    <lineage>
        <taxon>Bacteria</taxon>
        <taxon>Pseudomonadati</taxon>
        <taxon>Pseudomonadota</taxon>
        <taxon>Gammaproteobacteria</taxon>
        <taxon>Nevskiales</taxon>
        <taxon>Nevskiaceae</taxon>
        <taxon>Solimonas</taxon>
    </lineage>
</organism>
<proteinExistence type="predicted"/>
<dbReference type="AlphaFoldDB" id="A0A6M2BR07"/>
<evidence type="ECO:0008006" key="5">
    <source>
        <dbReference type="Google" id="ProtNLM"/>
    </source>
</evidence>
<evidence type="ECO:0000256" key="1">
    <source>
        <dbReference type="SAM" id="MobiDB-lite"/>
    </source>
</evidence>
<feature type="chain" id="PRO_5026749629" description="Transferrin-binding protein-like solute binding protein" evidence="2">
    <location>
        <begin position="29"/>
        <end position="382"/>
    </location>
</feature>
<dbReference type="PROSITE" id="PS51257">
    <property type="entry name" value="PROKAR_LIPOPROTEIN"/>
    <property type="match status" value="1"/>
</dbReference>
<feature type="compositionally biased region" description="Polar residues" evidence="1">
    <location>
        <begin position="111"/>
        <end position="131"/>
    </location>
</feature>
<dbReference type="Proteomes" id="UP000472676">
    <property type="component" value="Unassembled WGS sequence"/>
</dbReference>
<protein>
    <recommendedName>
        <fullName evidence="5">Transferrin-binding protein-like solute binding protein</fullName>
    </recommendedName>
</protein>
<dbReference type="EMBL" id="JAAMOW010000003">
    <property type="protein sequence ID" value="NGY04479.1"/>
    <property type="molecule type" value="Genomic_DNA"/>
</dbReference>
<evidence type="ECO:0000256" key="2">
    <source>
        <dbReference type="SAM" id="SignalP"/>
    </source>
</evidence>
<reference evidence="3 4" key="1">
    <citation type="journal article" date="2014" name="Int. J. Syst. Evol. Microbiol.">
        <title>Solimonas terrae sp. nov., isolated from soil.</title>
        <authorList>
            <person name="Kim S.J."/>
            <person name="Moon J.Y."/>
            <person name="Weon H.Y."/>
            <person name="Ahn J.H."/>
            <person name="Chen W.M."/>
            <person name="Kwon S.W."/>
        </authorList>
    </citation>
    <scope>NUCLEOTIDE SEQUENCE [LARGE SCALE GENOMIC DNA]</scope>
    <source>
        <strain evidence="3 4">KIS83-12</strain>
    </source>
</reference>
<gene>
    <name evidence="3" type="ORF">G7Y85_06875</name>
</gene>
<keyword evidence="2" id="KW-0732">Signal</keyword>
<comment type="caution">
    <text evidence="3">The sequence shown here is derived from an EMBL/GenBank/DDBJ whole genome shotgun (WGS) entry which is preliminary data.</text>
</comment>
<dbReference type="RefSeq" id="WP_166253927.1">
    <property type="nucleotide sequence ID" value="NZ_JAAMOW010000003.1"/>
</dbReference>
<feature type="region of interest" description="Disordered" evidence="1">
    <location>
        <begin position="81"/>
        <end position="131"/>
    </location>
</feature>
<sequence>MNKLANRSHGAVRTTAFALTLITTAALSACGNDNNDNGGGGSGSGDVGAADLSAAGTQQQVGTFGTLVQALGALDALSNSPSGVAATGRPLAKQARIHAKAGDACPGGGTSEDSGPTSKNVGSPFTSQPLPVSTTSFHNCRYVDSQEQDGNSTDVEITLDGSAEGGALEGGDPYVEYFRIGDDSGPYSLDYHFAQSSSGQGVNVSSDVTLELGIRFRDDYKSDSSGSEDRFVLSFDGSYDASATSNGQGGSTSGDFTYYIGKSGAPFTASDDSSGTTISGEYGFKLSGPAGASCPSGGVTISTLDPLTDSNGAASPFSAGRLQFSSGGSSSQVTFNDDGTVTVQGSDGQSSTFSYAEAVASAGPCAGYALAGLYLAAGAAPR</sequence>
<evidence type="ECO:0000313" key="3">
    <source>
        <dbReference type="EMBL" id="NGY04479.1"/>
    </source>
</evidence>
<feature type="signal peptide" evidence="2">
    <location>
        <begin position="1"/>
        <end position="28"/>
    </location>
</feature>
<evidence type="ECO:0000313" key="4">
    <source>
        <dbReference type="Proteomes" id="UP000472676"/>
    </source>
</evidence>